<reference evidence="2 3" key="1">
    <citation type="submission" date="2023-01" db="EMBL/GenBank/DDBJ databases">
        <title>Trichodesmium-associated heterotrophic epibiont bacteria.</title>
        <authorList>
            <person name="Cleveland C.S."/>
            <person name="Webb E.A."/>
        </authorList>
    </citation>
    <scope>NUCLEOTIDE SEQUENCE [LARGE SCALE GENOMIC DNA]</scope>
    <source>
        <strain evidence="2 3">USCH2</strain>
    </source>
</reference>
<proteinExistence type="predicted"/>
<keyword evidence="1" id="KW-0732">Signal</keyword>
<evidence type="ECO:0000256" key="1">
    <source>
        <dbReference type="SAM" id="SignalP"/>
    </source>
</evidence>
<organism evidence="2 3">
    <name type="scientific">Pseudoalteromonas lipolytica</name>
    <dbReference type="NCBI Taxonomy" id="570156"/>
    <lineage>
        <taxon>Bacteria</taxon>
        <taxon>Pseudomonadati</taxon>
        <taxon>Pseudomonadota</taxon>
        <taxon>Gammaproteobacteria</taxon>
        <taxon>Alteromonadales</taxon>
        <taxon>Pseudoalteromonadaceae</taxon>
        <taxon>Pseudoalteromonas</taxon>
    </lineage>
</organism>
<accession>A0ABU8SRH0</accession>
<feature type="signal peptide" evidence="1">
    <location>
        <begin position="1"/>
        <end position="32"/>
    </location>
</feature>
<comment type="caution">
    <text evidence="2">The sequence shown here is derived from an EMBL/GenBank/DDBJ whole genome shotgun (WGS) entry which is preliminary data.</text>
</comment>
<dbReference type="RefSeq" id="WP_294413057.1">
    <property type="nucleotide sequence ID" value="NZ_JAQPZS010000002.1"/>
</dbReference>
<dbReference type="EMBL" id="JAQPZS010000002">
    <property type="protein sequence ID" value="MEJ6495196.1"/>
    <property type="molecule type" value="Genomic_DNA"/>
</dbReference>
<evidence type="ECO:0008006" key="4">
    <source>
        <dbReference type="Google" id="ProtNLM"/>
    </source>
</evidence>
<dbReference type="Proteomes" id="UP001377972">
    <property type="component" value="Unassembled WGS sequence"/>
</dbReference>
<keyword evidence="3" id="KW-1185">Reference proteome</keyword>
<feature type="chain" id="PRO_5045373568" description="Outer membrane protein beta-barrel domain-containing protein" evidence="1">
    <location>
        <begin position="33"/>
        <end position="190"/>
    </location>
</feature>
<evidence type="ECO:0000313" key="3">
    <source>
        <dbReference type="Proteomes" id="UP001377972"/>
    </source>
</evidence>
<evidence type="ECO:0000313" key="2">
    <source>
        <dbReference type="EMBL" id="MEJ6495196.1"/>
    </source>
</evidence>
<name>A0ABU8SRH0_9GAMM</name>
<sequence>MYPLTFNGLTNMKYLALALLSSLAFIPTKSFAGIYDSPNMNLFVKSEHNSTDSITSAGIEVMAKNNYSNFGAAFTTALGSAEVFTKKGDRETFLTLDSGIKFGYFSDFFVYGEVGLDLIELAVYDDRDDHDYRDRYDDDHNNIDGYVGVGMGVDSKPFRIEIYARAREIDSRYWEAQNHGYAGLQVSISF</sequence>
<protein>
    <recommendedName>
        <fullName evidence="4">Outer membrane protein beta-barrel domain-containing protein</fullName>
    </recommendedName>
</protein>
<gene>
    <name evidence="2" type="ORF">PQI24_04095</name>
</gene>